<name>A0A0E9S883_ANGAN</name>
<reference evidence="1" key="2">
    <citation type="journal article" date="2015" name="Fish Shellfish Immunol.">
        <title>Early steps in the European eel (Anguilla anguilla)-Vibrio vulnificus interaction in the gills: Role of the RtxA13 toxin.</title>
        <authorList>
            <person name="Callol A."/>
            <person name="Pajuelo D."/>
            <person name="Ebbesson L."/>
            <person name="Teles M."/>
            <person name="MacKenzie S."/>
            <person name="Amaro C."/>
        </authorList>
    </citation>
    <scope>NUCLEOTIDE SEQUENCE</scope>
</reference>
<reference evidence="1" key="1">
    <citation type="submission" date="2014-11" db="EMBL/GenBank/DDBJ databases">
        <authorList>
            <person name="Amaro Gonzalez C."/>
        </authorList>
    </citation>
    <scope>NUCLEOTIDE SEQUENCE</scope>
</reference>
<evidence type="ECO:0000313" key="1">
    <source>
        <dbReference type="EMBL" id="JAH37471.1"/>
    </source>
</evidence>
<organism evidence="1">
    <name type="scientific">Anguilla anguilla</name>
    <name type="common">European freshwater eel</name>
    <name type="synonym">Muraena anguilla</name>
    <dbReference type="NCBI Taxonomy" id="7936"/>
    <lineage>
        <taxon>Eukaryota</taxon>
        <taxon>Metazoa</taxon>
        <taxon>Chordata</taxon>
        <taxon>Craniata</taxon>
        <taxon>Vertebrata</taxon>
        <taxon>Euteleostomi</taxon>
        <taxon>Actinopterygii</taxon>
        <taxon>Neopterygii</taxon>
        <taxon>Teleostei</taxon>
        <taxon>Anguilliformes</taxon>
        <taxon>Anguillidae</taxon>
        <taxon>Anguilla</taxon>
    </lineage>
</organism>
<dbReference type="EMBL" id="GBXM01071106">
    <property type="protein sequence ID" value="JAH37471.1"/>
    <property type="molecule type" value="Transcribed_RNA"/>
</dbReference>
<dbReference type="AlphaFoldDB" id="A0A0E9S883"/>
<sequence length="47" mass="5390">MLEYSQNNKNFITVQILMNCTVSVHILNSGNLSSQRLPYQSLYLGEK</sequence>
<protein>
    <submittedName>
        <fullName evidence="1">Uncharacterized protein</fullName>
    </submittedName>
</protein>
<accession>A0A0E9S883</accession>
<proteinExistence type="predicted"/>